<evidence type="ECO:0000256" key="4">
    <source>
        <dbReference type="ARBA" id="ARBA00022801"/>
    </source>
</evidence>
<dbReference type="NCBIfam" id="TIGR00255">
    <property type="entry name" value="YicC/YloC family endoribonuclease"/>
    <property type="match status" value="1"/>
</dbReference>
<feature type="domain" description="Endoribonuclease YicC-like N-terminal" evidence="6">
    <location>
        <begin position="4"/>
        <end position="157"/>
    </location>
</feature>
<dbReference type="Pfam" id="PF08340">
    <property type="entry name" value="YicC-like_C"/>
    <property type="match status" value="1"/>
</dbReference>
<evidence type="ECO:0008006" key="10">
    <source>
        <dbReference type="Google" id="ProtNLM"/>
    </source>
</evidence>
<accession>Q2RXB2</accession>
<proteinExistence type="inferred from homology"/>
<dbReference type="HOGENOM" id="CLU_076609_0_1_5"/>
<dbReference type="AlphaFoldDB" id="Q2RXB2"/>
<sequence length="295" mass="32354">MALSSMTGFARTQGALGPQTWVWEARSVNGKGLDIRLRLPPGGDALDQPARRAVAERFKRGSISLGLTMTSDDQEQAYRVNEPLLKKLLAVTRELAMDGVDRPRMDGLLGLRGVLEPVGQAEEEGVREAREAAQLRSLEATLDALALARSEEGGRLAGVLAGHLEVLEDLRAQAANAEALRPDMVRARLRRQMADLLEAAPDALPEERLAQELALLAVKADIREELDRLGAHLEGARELLTRGEAMGRRLEFLSQELNREANTLCSKSSDVALTRIGLDMKAVIDQFREQILNIE</sequence>
<reference evidence="8 9" key="1">
    <citation type="journal article" date="2011" name="Stand. Genomic Sci.">
        <title>Complete genome sequence of Rhodospirillum rubrum type strain (S1).</title>
        <authorList>
            <person name="Munk A.C."/>
            <person name="Copeland A."/>
            <person name="Lucas S."/>
            <person name="Lapidus A."/>
            <person name="Del Rio T.G."/>
            <person name="Barry K."/>
            <person name="Detter J.C."/>
            <person name="Hammon N."/>
            <person name="Israni S."/>
            <person name="Pitluck S."/>
            <person name="Brettin T."/>
            <person name="Bruce D."/>
            <person name="Han C."/>
            <person name="Tapia R."/>
            <person name="Gilna P."/>
            <person name="Schmutz J."/>
            <person name="Larimer F."/>
            <person name="Land M."/>
            <person name="Kyrpides N.C."/>
            <person name="Mavromatis K."/>
            <person name="Richardson P."/>
            <person name="Rohde M."/>
            <person name="Goker M."/>
            <person name="Klenk H.P."/>
            <person name="Zhang Y."/>
            <person name="Roberts G.P."/>
            <person name="Reslewic S."/>
            <person name="Schwartz D.C."/>
        </authorList>
    </citation>
    <scope>NUCLEOTIDE SEQUENCE [LARGE SCALE GENOMIC DNA]</scope>
    <source>
        <strain evidence="9">ATCC 11170 / ATH 1.1.1 / DSM 467 / LMG 4362 / NCIMB 8255 / S1</strain>
    </source>
</reference>
<evidence type="ECO:0000259" key="6">
    <source>
        <dbReference type="Pfam" id="PF03755"/>
    </source>
</evidence>
<feature type="domain" description="Endoribonuclease YicC-like C-terminal" evidence="7">
    <location>
        <begin position="181"/>
        <end position="295"/>
    </location>
</feature>
<dbReference type="InterPro" id="IPR005229">
    <property type="entry name" value="YicC/YloC-like"/>
</dbReference>
<dbReference type="GO" id="GO:0004521">
    <property type="term" value="F:RNA endonuclease activity"/>
    <property type="evidence" value="ECO:0007669"/>
    <property type="project" value="InterPro"/>
</dbReference>
<dbReference type="InterPro" id="IPR013551">
    <property type="entry name" value="YicC-like_C"/>
</dbReference>
<organism evidence="8 9">
    <name type="scientific">Rhodospirillum rubrum (strain ATCC 11170 / ATH 1.1.1 / DSM 467 / LMG 4362 / NCIMB 8255 / S1)</name>
    <dbReference type="NCBI Taxonomy" id="269796"/>
    <lineage>
        <taxon>Bacteria</taxon>
        <taxon>Pseudomonadati</taxon>
        <taxon>Pseudomonadota</taxon>
        <taxon>Alphaproteobacteria</taxon>
        <taxon>Rhodospirillales</taxon>
        <taxon>Rhodospirillaceae</taxon>
        <taxon>Rhodospirillum</taxon>
    </lineage>
</organism>
<comment type="cofactor">
    <cofactor evidence="1">
        <name>a divalent metal cation</name>
        <dbReference type="ChEBI" id="CHEBI:60240"/>
    </cofactor>
</comment>
<evidence type="ECO:0000313" key="8">
    <source>
        <dbReference type="EMBL" id="ABC21233.1"/>
    </source>
</evidence>
<dbReference type="KEGG" id="rru:Rru_A0428"/>
<gene>
    <name evidence="8" type="ordered locus">Rru_A0428</name>
</gene>
<keyword evidence="3" id="KW-0255">Endonuclease</keyword>
<evidence type="ECO:0000313" key="9">
    <source>
        <dbReference type="Proteomes" id="UP000001929"/>
    </source>
</evidence>
<evidence type="ECO:0000256" key="5">
    <source>
        <dbReference type="ARBA" id="ARBA00035648"/>
    </source>
</evidence>
<evidence type="ECO:0000259" key="7">
    <source>
        <dbReference type="Pfam" id="PF08340"/>
    </source>
</evidence>
<evidence type="ECO:0000256" key="2">
    <source>
        <dbReference type="ARBA" id="ARBA00022722"/>
    </source>
</evidence>
<protein>
    <recommendedName>
        <fullName evidence="10">YicC family protein</fullName>
    </recommendedName>
</protein>
<dbReference type="InterPro" id="IPR013527">
    <property type="entry name" value="YicC-like_N"/>
</dbReference>
<dbReference type="STRING" id="269796.Rru_A0428"/>
<keyword evidence="2" id="KW-0540">Nuclease</keyword>
<dbReference type="EMBL" id="CP000230">
    <property type="protein sequence ID" value="ABC21233.1"/>
    <property type="molecule type" value="Genomic_DNA"/>
</dbReference>
<keyword evidence="9" id="KW-1185">Reference proteome</keyword>
<name>Q2RXB2_RHORT</name>
<dbReference type="PANTHER" id="PTHR30636">
    <property type="entry name" value="UPF0701 PROTEIN YICC"/>
    <property type="match status" value="1"/>
</dbReference>
<dbReference type="PANTHER" id="PTHR30636:SF3">
    <property type="entry name" value="UPF0701 PROTEIN YICC"/>
    <property type="match status" value="1"/>
</dbReference>
<dbReference type="PhylomeDB" id="Q2RXB2"/>
<dbReference type="RefSeq" id="WP_011388187.1">
    <property type="nucleotide sequence ID" value="NC_007643.1"/>
</dbReference>
<dbReference type="PATRIC" id="fig|269796.9.peg.484"/>
<dbReference type="GO" id="GO:0016787">
    <property type="term" value="F:hydrolase activity"/>
    <property type="evidence" value="ECO:0007669"/>
    <property type="project" value="UniProtKB-KW"/>
</dbReference>
<comment type="similarity">
    <text evidence="5">Belongs to the YicC/YloC family.</text>
</comment>
<dbReference type="EnsemblBacteria" id="ABC21233">
    <property type="protein sequence ID" value="ABC21233"/>
    <property type="gene ID" value="Rru_A0428"/>
</dbReference>
<dbReference type="eggNOG" id="COG1561">
    <property type="taxonomic scope" value="Bacteria"/>
</dbReference>
<evidence type="ECO:0000256" key="1">
    <source>
        <dbReference type="ARBA" id="ARBA00001968"/>
    </source>
</evidence>
<keyword evidence="4" id="KW-0378">Hydrolase</keyword>
<evidence type="ECO:0000256" key="3">
    <source>
        <dbReference type="ARBA" id="ARBA00022759"/>
    </source>
</evidence>
<dbReference type="Proteomes" id="UP000001929">
    <property type="component" value="Chromosome"/>
</dbReference>
<dbReference type="Pfam" id="PF03755">
    <property type="entry name" value="YicC-like_N"/>
    <property type="match status" value="1"/>
</dbReference>